<dbReference type="AlphaFoldDB" id="A1CBA2"/>
<sequence>MLISAKQYLALAAALQMSAGASAQNLKEQVWSIFAYNLHGDSIPIALPRPRALTPYGANDMYSAGGAFRNRYVAVHNDEGNASTRIPSLSPYLLESEEVSILSSTDQPAVASAQAFMQGLYPPLKKTYNGNYFDPSFQLANGSMSTAPMNGYQYAQVLTLSPADPRSILLDGQAECTLHQVADSEYQFSLEVEDMNQKSEAFYGRLHSQALRGIFDLSSAKYSNANSISEFLQYQLLHNKTLLHHLNREDIELARWYADHYVYATNGHTSSPGVIGSNKIRTIAGRTLASYVLEAFDRNIEYRGVNDKMTFLFGASEPAVALASLMQVASSNQEMFYPRPNLGASLVFELYSLESEAYPTYPEPSQLYVRFLLRNGTDSAAEFQSYPLFGHGPSNDAIPYSDFRAQMKKFSLGSIKQWCIECSSSAVFCSGVVDQVKKTPASNKGLNPAVAGVIGAVITVVTLALIAIVVFLVFGMRMKRVHRSGLGGFKGSNKMASDSDVTFKNTTREDVKTAEDSHNGISGVSGAVVRGHERTGSWEMRDQQEGALATSTGGQETVSPFENDHDDIWRRHSILEPVKALEHV</sequence>
<dbReference type="RefSeq" id="XP_001274446.1">
    <property type="nucleotide sequence ID" value="XM_001274445.1"/>
</dbReference>
<evidence type="ECO:0000313" key="5">
    <source>
        <dbReference type="EMBL" id="EAW13020.1"/>
    </source>
</evidence>
<dbReference type="OrthoDB" id="258392at2759"/>
<dbReference type="EMBL" id="DS027049">
    <property type="protein sequence ID" value="EAW13020.1"/>
    <property type="molecule type" value="Genomic_DNA"/>
</dbReference>
<dbReference type="eggNOG" id="ENOG502SM2K">
    <property type="taxonomic scope" value="Eukaryota"/>
</dbReference>
<dbReference type="HOGENOM" id="CLU_023111_0_1_1"/>
<dbReference type="OMA" id="STQEWCL"/>
<dbReference type="GO" id="GO:0016791">
    <property type="term" value="F:phosphatase activity"/>
    <property type="evidence" value="ECO:0007669"/>
    <property type="project" value="TreeGrafter"/>
</dbReference>
<dbReference type="InterPro" id="IPR029033">
    <property type="entry name" value="His_PPase_superfam"/>
</dbReference>
<comment type="similarity">
    <text evidence="1">Belongs to the histidine acid phosphatase family.</text>
</comment>
<keyword evidence="3" id="KW-0472">Membrane</keyword>
<proteinExistence type="inferred from homology"/>
<gene>
    <name evidence="5" type="ORF">ACLA_014570</name>
</gene>
<feature type="signal peptide" evidence="4">
    <location>
        <begin position="1"/>
        <end position="23"/>
    </location>
</feature>
<keyword evidence="4" id="KW-0732">Signal</keyword>
<feature type="transmembrane region" description="Helical" evidence="3">
    <location>
        <begin position="449"/>
        <end position="474"/>
    </location>
</feature>
<evidence type="ECO:0000256" key="1">
    <source>
        <dbReference type="ARBA" id="ARBA00005375"/>
    </source>
</evidence>
<dbReference type="Proteomes" id="UP000006701">
    <property type="component" value="Unassembled WGS sequence"/>
</dbReference>
<keyword evidence="6" id="KW-1185">Reference proteome</keyword>
<dbReference type="STRING" id="344612.A1CBA2"/>
<dbReference type="KEGG" id="act:ACLA_014570"/>
<feature type="compositionally biased region" description="Polar residues" evidence="2">
    <location>
        <begin position="549"/>
        <end position="560"/>
    </location>
</feature>
<feature type="chain" id="PRO_5002633008" evidence="4">
    <location>
        <begin position="24"/>
        <end position="584"/>
    </location>
</feature>
<organism evidence="5 6">
    <name type="scientific">Aspergillus clavatus (strain ATCC 1007 / CBS 513.65 / DSM 816 / NCTC 3887 / NRRL 1 / QM 1276 / 107)</name>
    <dbReference type="NCBI Taxonomy" id="344612"/>
    <lineage>
        <taxon>Eukaryota</taxon>
        <taxon>Fungi</taxon>
        <taxon>Dikarya</taxon>
        <taxon>Ascomycota</taxon>
        <taxon>Pezizomycotina</taxon>
        <taxon>Eurotiomycetes</taxon>
        <taxon>Eurotiomycetidae</taxon>
        <taxon>Eurotiales</taxon>
        <taxon>Aspergillaceae</taxon>
        <taxon>Aspergillus</taxon>
        <taxon>Aspergillus subgen. Fumigati</taxon>
    </lineage>
</organism>
<reference evidence="5 6" key="1">
    <citation type="journal article" date="2008" name="PLoS Genet.">
        <title>Genomic islands in the pathogenic filamentous fungus Aspergillus fumigatus.</title>
        <authorList>
            <person name="Fedorova N.D."/>
            <person name="Khaldi N."/>
            <person name="Joardar V.S."/>
            <person name="Maiti R."/>
            <person name="Amedeo P."/>
            <person name="Anderson M.J."/>
            <person name="Crabtree J."/>
            <person name="Silva J.C."/>
            <person name="Badger J.H."/>
            <person name="Albarraq A."/>
            <person name="Angiuoli S."/>
            <person name="Bussey H."/>
            <person name="Bowyer P."/>
            <person name="Cotty P.J."/>
            <person name="Dyer P.S."/>
            <person name="Egan A."/>
            <person name="Galens K."/>
            <person name="Fraser-Liggett C.M."/>
            <person name="Haas B.J."/>
            <person name="Inman J.M."/>
            <person name="Kent R."/>
            <person name="Lemieux S."/>
            <person name="Malavazi I."/>
            <person name="Orvis J."/>
            <person name="Roemer T."/>
            <person name="Ronning C.M."/>
            <person name="Sundaram J.P."/>
            <person name="Sutton G."/>
            <person name="Turner G."/>
            <person name="Venter J.C."/>
            <person name="White O.R."/>
            <person name="Whitty B.R."/>
            <person name="Youngman P."/>
            <person name="Wolfe K.H."/>
            <person name="Goldman G.H."/>
            <person name="Wortman J.R."/>
            <person name="Jiang B."/>
            <person name="Denning D.W."/>
            <person name="Nierman W.C."/>
        </authorList>
    </citation>
    <scope>NUCLEOTIDE SEQUENCE [LARGE SCALE GENOMIC DNA]</scope>
    <source>
        <strain evidence="6">ATCC 1007 / CBS 513.65 / DSM 816 / NCTC 3887 / NRRL 1</strain>
    </source>
</reference>
<evidence type="ECO:0000313" key="6">
    <source>
        <dbReference type="Proteomes" id="UP000006701"/>
    </source>
</evidence>
<name>A1CBA2_ASPCL</name>
<dbReference type="Pfam" id="PF00328">
    <property type="entry name" value="His_Phos_2"/>
    <property type="match status" value="1"/>
</dbReference>
<dbReference type="SUPFAM" id="SSF53254">
    <property type="entry name" value="Phosphoglycerate mutase-like"/>
    <property type="match status" value="1"/>
</dbReference>
<dbReference type="InterPro" id="IPR050645">
    <property type="entry name" value="Histidine_acid_phosphatase"/>
</dbReference>
<evidence type="ECO:0000256" key="3">
    <source>
        <dbReference type="SAM" id="Phobius"/>
    </source>
</evidence>
<dbReference type="InterPro" id="IPR000560">
    <property type="entry name" value="His_Pase_clade-2"/>
</dbReference>
<dbReference type="GeneID" id="4706126"/>
<dbReference type="PANTHER" id="PTHR11567:SF127">
    <property type="entry name" value="HISTIDINE ACID PHOSPHATASE"/>
    <property type="match status" value="1"/>
</dbReference>
<dbReference type="Gene3D" id="3.40.50.1240">
    <property type="entry name" value="Phosphoglycerate mutase-like"/>
    <property type="match status" value="1"/>
</dbReference>
<feature type="compositionally biased region" description="Basic and acidic residues" evidence="2">
    <location>
        <begin position="535"/>
        <end position="544"/>
    </location>
</feature>
<evidence type="ECO:0000256" key="2">
    <source>
        <dbReference type="SAM" id="MobiDB-lite"/>
    </source>
</evidence>
<feature type="region of interest" description="Disordered" evidence="2">
    <location>
        <begin position="535"/>
        <end position="562"/>
    </location>
</feature>
<keyword evidence="3" id="KW-1133">Transmembrane helix</keyword>
<keyword evidence="3" id="KW-0812">Transmembrane</keyword>
<dbReference type="PANTHER" id="PTHR11567">
    <property type="entry name" value="ACID PHOSPHATASE-RELATED"/>
    <property type="match status" value="1"/>
</dbReference>
<dbReference type="VEuPathDB" id="FungiDB:ACLA_014570"/>
<evidence type="ECO:0000256" key="4">
    <source>
        <dbReference type="SAM" id="SignalP"/>
    </source>
</evidence>
<protein>
    <submittedName>
        <fullName evidence="5">Histidine acid phosphatase, putative</fullName>
    </submittedName>
</protein>
<accession>A1CBA2</accession>